<proteinExistence type="predicted"/>
<reference evidence="1 2" key="1">
    <citation type="submission" date="2018-07" db="EMBL/GenBank/DDBJ databases">
        <authorList>
            <person name="Quirk P.G."/>
            <person name="Krulwich T.A."/>
        </authorList>
    </citation>
    <scope>NUCLEOTIDE SEQUENCE [LARGE SCALE GENOMIC DNA]</scope>
    <source>
        <strain evidence="1 2">CC-BB4</strain>
    </source>
</reference>
<dbReference type="EMBL" id="CP031417">
    <property type="protein sequence ID" value="AXK83919.1"/>
    <property type="molecule type" value="Genomic_DNA"/>
</dbReference>
<gene>
    <name evidence="1" type="ORF">DW352_07985</name>
</gene>
<organism evidence="1 2">
    <name type="scientific">Pseudolabrys taiwanensis</name>
    <dbReference type="NCBI Taxonomy" id="331696"/>
    <lineage>
        <taxon>Bacteria</taxon>
        <taxon>Pseudomonadati</taxon>
        <taxon>Pseudomonadota</taxon>
        <taxon>Alphaproteobacteria</taxon>
        <taxon>Hyphomicrobiales</taxon>
        <taxon>Xanthobacteraceae</taxon>
        <taxon>Pseudolabrys</taxon>
    </lineage>
</organism>
<dbReference type="KEGG" id="ptaw:DW352_07985"/>
<protein>
    <submittedName>
        <fullName evidence="1">Uncharacterized protein</fullName>
    </submittedName>
</protein>
<dbReference type="Proteomes" id="UP000254889">
    <property type="component" value="Chromosome"/>
</dbReference>
<dbReference type="AlphaFoldDB" id="A0A346A422"/>
<evidence type="ECO:0000313" key="1">
    <source>
        <dbReference type="EMBL" id="AXK83919.1"/>
    </source>
</evidence>
<name>A0A346A422_9HYPH</name>
<evidence type="ECO:0000313" key="2">
    <source>
        <dbReference type="Proteomes" id="UP000254889"/>
    </source>
</evidence>
<keyword evidence="2" id="KW-1185">Reference proteome</keyword>
<sequence>MNLAHSAEQYEIEAAVNDEHFVINGEKFDAKTYCMGWEEGDMVIFVDGSAMGVCVAATLYNVTRRETCEVWCE</sequence>
<dbReference type="OrthoDB" id="5661820at2"/>
<accession>A0A346A422</accession>